<keyword evidence="18" id="KW-0539">Nucleus</keyword>
<keyword evidence="25" id="KW-1185">Reference proteome</keyword>
<evidence type="ECO:0000256" key="11">
    <source>
        <dbReference type="ARBA" id="ARBA00022763"/>
    </source>
</evidence>
<keyword evidence="12" id="KW-0378">Hydrolase</keyword>
<dbReference type="PANTHER" id="PTHR23240:SF26">
    <property type="entry name" value="5' EXONUCLEASE APOLLO"/>
    <property type="match status" value="1"/>
</dbReference>
<evidence type="ECO:0000256" key="4">
    <source>
        <dbReference type="ARBA" id="ARBA00004574"/>
    </source>
</evidence>
<dbReference type="eggNOG" id="KOG1361">
    <property type="taxonomic scope" value="Eukaryota"/>
</dbReference>
<protein>
    <recommendedName>
        <fullName evidence="19">5' exonuclease Apollo</fullName>
        <ecNumber evidence="6">3.5.2.6</ecNumber>
    </recommendedName>
    <alternativeName>
        <fullName evidence="20">DNA cross-link repair 1B protein</fullName>
    </alternativeName>
    <alternativeName>
        <fullName evidence="21">SNM1 homolog B</fullName>
    </alternativeName>
</protein>
<reference evidence="24" key="2">
    <citation type="submission" date="2025-08" db="UniProtKB">
        <authorList>
            <consortium name="Ensembl"/>
        </authorList>
    </citation>
    <scope>IDENTIFICATION</scope>
</reference>
<dbReference type="GO" id="GO:0036297">
    <property type="term" value="P:interstrand cross-link repair"/>
    <property type="evidence" value="ECO:0000318"/>
    <property type="project" value="GO_Central"/>
</dbReference>
<evidence type="ECO:0000256" key="13">
    <source>
        <dbReference type="ARBA" id="ARBA00022839"/>
    </source>
</evidence>
<evidence type="ECO:0000256" key="17">
    <source>
        <dbReference type="ARBA" id="ARBA00023212"/>
    </source>
</evidence>
<keyword evidence="14" id="KW-0832">Ubl conjugation</keyword>
<proteinExistence type="inferred from homology"/>
<keyword evidence="13" id="KW-0269">Exonuclease</keyword>
<dbReference type="InterPro" id="IPR036866">
    <property type="entry name" value="RibonucZ/Hydroxyglut_hydro"/>
</dbReference>
<evidence type="ECO:0000256" key="14">
    <source>
        <dbReference type="ARBA" id="ARBA00022843"/>
    </source>
</evidence>
<dbReference type="GO" id="GO:0005634">
    <property type="term" value="C:nucleus"/>
    <property type="evidence" value="ECO:0000318"/>
    <property type="project" value="GO_Central"/>
</dbReference>
<evidence type="ECO:0000256" key="10">
    <source>
        <dbReference type="ARBA" id="ARBA00022722"/>
    </source>
</evidence>
<dbReference type="GO" id="GO:0005813">
    <property type="term" value="C:centrosome"/>
    <property type="evidence" value="ECO:0007669"/>
    <property type="project" value="UniProtKB-SubCell"/>
</dbReference>
<dbReference type="GO" id="GO:0000723">
    <property type="term" value="P:telomere maintenance"/>
    <property type="evidence" value="ECO:0000318"/>
    <property type="project" value="GO_Central"/>
</dbReference>
<dbReference type="EMBL" id="AHAT01014369">
    <property type="status" value="NOT_ANNOTATED_CDS"/>
    <property type="molecule type" value="Genomic_DNA"/>
</dbReference>
<feature type="compositionally biased region" description="Polar residues" evidence="22">
    <location>
        <begin position="363"/>
        <end position="378"/>
    </location>
</feature>
<comment type="catalytic activity">
    <reaction evidence="1">
        <text>a beta-lactam + H2O = a substituted beta-amino acid</text>
        <dbReference type="Rhea" id="RHEA:20401"/>
        <dbReference type="ChEBI" id="CHEBI:15377"/>
        <dbReference type="ChEBI" id="CHEBI:35627"/>
        <dbReference type="ChEBI" id="CHEBI:140347"/>
        <dbReference type="EC" id="3.5.2.6"/>
    </reaction>
</comment>
<evidence type="ECO:0000256" key="1">
    <source>
        <dbReference type="ARBA" id="ARBA00001526"/>
    </source>
</evidence>
<evidence type="ECO:0000256" key="20">
    <source>
        <dbReference type="ARBA" id="ARBA00041693"/>
    </source>
</evidence>
<evidence type="ECO:0000313" key="24">
    <source>
        <dbReference type="Ensembl" id="ENSLOCP00000013166.1"/>
    </source>
</evidence>
<dbReference type="FunFam" id="3.60.15.10:FF:000022">
    <property type="entry name" value="DNA cross-link repair 1B"/>
    <property type="match status" value="1"/>
</dbReference>
<keyword evidence="7" id="KW-0158">Chromosome</keyword>
<evidence type="ECO:0000313" key="25">
    <source>
        <dbReference type="Proteomes" id="UP000018468"/>
    </source>
</evidence>
<evidence type="ECO:0000256" key="8">
    <source>
        <dbReference type="ARBA" id="ARBA00022490"/>
    </source>
</evidence>
<keyword evidence="10" id="KW-0540">Nuclease</keyword>
<dbReference type="CDD" id="cd16273">
    <property type="entry name" value="SNM1A-1C-like_MBL-fold"/>
    <property type="match status" value="1"/>
</dbReference>
<dbReference type="Ensembl" id="ENSLOCT00000013194.1">
    <property type="protein sequence ID" value="ENSLOCP00000013166.1"/>
    <property type="gene ID" value="ENSLOCG00000010747.1"/>
</dbReference>
<dbReference type="InParanoid" id="W5MXQ7"/>
<dbReference type="OMA" id="TSFCYVN"/>
<dbReference type="Bgee" id="ENSLOCG00000010747">
    <property type="expression patterns" value="Expressed in muscle tissue and 13 other cell types or tissues"/>
</dbReference>
<organism evidence="24 25">
    <name type="scientific">Lepisosteus oculatus</name>
    <name type="common">Spotted gar</name>
    <dbReference type="NCBI Taxonomy" id="7918"/>
    <lineage>
        <taxon>Eukaryota</taxon>
        <taxon>Metazoa</taxon>
        <taxon>Chordata</taxon>
        <taxon>Craniata</taxon>
        <taxon>Vertebrata</taxon>
        <taxon>Euteleostomi</taxon>
        <taxon>Actinopterygii</taxon>
        <taxon>Neopterygii</taxon>
        <taxon>Holostei</taxon>
        <taxon>Semionotiformes</taxon>
        <taxon>Lepisosteidae</taxon>
        <taxon>Lepisosteus</taxon>
    </lineage>
</organism>
<evidence type="ECO:0000256" key="15">
    <source>
        <dbReference type="ARBA" id="ARBA00022895"/>
    </source>
</evidence>
<sequence>MNGKVIPHTPLAVDFWQVRKCSHVRLFFLSHMHTDHTSGLTSSWSNRPIYCSPATAKLLKLKLQVKEKWIHPLEVGETHMLALDDIGKETLTVTVIDANHCPGSVMFLFEGYFGTILYTGDFRYTPSMLREPCLGSYKKIDVLYLDNTNCDPSRTLPSRQQATQQIKEIIRQHPQHNIVIGLYELGKETLLVELAMEFKTWVEVKPERLETLCALNLPDVFTTEPGAGRIRVVSHTEIRMSSLILWNRQYPTVAILPTSRPVPVLHPCMYVVPYSDHSSFQELEDFVSALRPASIIPIIGTCIPHFSAFLSPRKSSREVVVPESVRQFMTKVCNSDTSVKPTRWLFRPSPPVARGVVFESPEHSSQPPEIVAQENSPPSKVLSP</sequence>
<dbReference type="InterPro" id="IPR001279">
    <property type="entry name" value="Metallo-B-lactamas"/>
</dbReference>
<dbReference type="HOGENOM" id="CLU_005260_3_1_1"/>
<keyword evidence="16" id="KW-0234">DNA repair</keyword>
<dbReference type="Proteomes" id="UP000018468">
    <property type="component" value="Linkage group LG3"/>
</dbReference>
<evidence type="ECO:0000256" key="7">
    <source>
        <dbReference type="ARBA" id="ARBA00022454"/>
    </source>
</evidence>
<evidence type="ECO:0000256" key="16">
    <source>
        <dbReference type="ARBA" id="ARBA00023204"/>
    </source>
</evidence>
<keyword evidence="8" id="KW-0963">Cytoplasm</keyword>
<evidence type="ECO:0000256" key="19">
    <source>
        <dbReference type="ARBA" id="ARBA00039555"/>
    </source>
</evidence>
<dbReference type="GO" id="GO:0031848">
    <property type="term" value="P:protection from non-homologous end joining at telomere"/>
    <property type="evidence" value="ECO:0007669"/>
    <property type="project" value="UniProtKB-ARBA"/>
</dbReference>
<dbReference type="FunCoup" id="W5MXQ7">
    <property type="interactions" value="55"/>
</dbReference>
<dbReference type="PANTHER" id="PTHR23240">
    <property type="entry name" value="DNA CROSS-LINK REPAIR PROTEIN PSO2/SNM1-RELATED"/>
    <property type="match status" value="1"/>
</dbReference>
<keyword evidence="11" id="KW-0227">DNA damage</keyword>
<dbReference type="Pfam" id="PF12706">
    <property type="entry name" value="Lactamase_B_2"/>
    <property type="match status" value="1"/>
</dbReference>
<comment type="similarity">
    <text evidence="5">Belongs to the DNA repair metallo-beta-lactamase (DRMBL) family.</text>
</comment>
<evidence type="ECO:0000256" key="2">
    <source>
        <dbReference type="ARBA" id="ARBA00004123"/>
    </source>
</evidence>
<evidence type="ECO:0000256" key="9">
    <source>
        <dbReference type="ARBA" id="ARBA00022499"/>
    </source>
</evidence>
<dbReference type="GO" id="GO:0008800">
    <property type="term" value="F:beta-lactamase activity"/>
    <property type="evidence" value="ECO:0007669"/>
    <property type="project" value="UniProtKB-EC"/>
</dbReference>
<dbReference type="SMART" id="SM00849">
    <property type="entry name" value="Lactamase_B"/>
    <property type="match status" value="1"/>
</dbReference>
<evidence type="ECO:0000259" key="23">
    <source>
        <dbReference type="SMART" id="SM00849"/>
    </source>
</evidence>
<evidence type="ECO:0000256" key="22">
    <source>
        <dbReference type="SAM" id="MobiDB-lite"/>
    </source>
</evidence>
<dbReference type="Gene3D" id="3.40.50.12650">
    <property type="match status" value="1"/>
</dbReference>
<evidence type="ECO:0000256" key="3">
    <source>
        <dbReference type="ARBA" id="ARBA00004300"/>
    </source>
</evidence>
<reference evidence="24" key="3">
    <citation type="submission" date="2025-09" db="UniProtKB">
        <authorList>
            <consortium name="Ensembl"/>
        </authorList>
    </citation>
    <scope>IDENTIFICATION</scope>
</reference>
<keyword evidence="17" id="KW-0206">Cytoskeleton</keyword>
<dbReference type="Gene3D" id="3.60.15.10">
    <property type="entry name" value="Ribonuclease Z/Hydroxyacylglutathione hydrolase-like"/>
    <property type="match status" value="1"/>
</dbReference>
<keyword evidence="15" id="KW-0779">Telomere</keyword>
<dbReference type="InterPro" id="IPR011084">
    <property type="entry name" value="DRMBL"/>
</dbReference>
<dbReference type="GO" id="GO:0003684">
    <property type="term" value="F:damaged DNA binding"/>
    <property type="evidence" value="ECO:0000318"/>
    <property type="project" value="GO_Central"/>
</dbReference>
<dbReference type="FunFam" id="3.40.50.12650:FF:000003">
    <property type="entry name" value="DNA cross-link repair 1B"/>
    <property type="match status" value="1"/>
</dbReference>
<accession>W5MXQ7</accession>
<evidence type="ECO:0000256" key="6">
    <source>
        <dbReference type="ARBA" id="ARBA00012865"/>
    </source>
</evidence>
<evidence type="ECO:0000256" key="21">
    <source>
        <dbReference type="ARBA" id="ARBA00042738"/>
    </source>
</evidence>
<feature type="domain" description="Metallo-beta-lactamase" evidence="23">
    <location>
        <begin position="18"/>
        <end position="176"/>
    </location>
</feature>
<feature type="region of interest" description="Disordered" evidence="22">
    <location>
        <begin position="356"/>
        <end position="384"/>
    </location>
</feature>
<reference evidence="25" key="1">
    <citation type="submission" date="2011-12" db="EMBL/GenBank/DDBJ databases">
        <title>The Draft Genome of Lepisosteus oculatus.</title>
        <authorList>
            <consortium name="The Broad Institute Genome Assembly &amp; Analysis Group"/>
            <consortium name="Computational R&amp;D Group"/>
            <consortium name="and Sequencing Platform"/>
            <person name="Di Palma F."/>
            <person name="Alfoldi J."/>
            <person name="Johnson J."/>
            <person name="Berlin A."/>
            <person name="Gnerre S."/>
            <person name="Jaffe D."/>
            <person name="MacCallum I."/>
            <person name="Young S."/>
            <person name="Walker B.J."/>
            <person name="Lander E.S."/>
            <person name="Lindblad-Toh K."/>
        </authorList>
    </citation>
    <scope>NUCLEOTIDE SEQUENCE [LARGE SCALE GENOMIC DNA]</scope>
</reference>
<dbReference type="AlphaFoldDB" id="W5MXQ7"/>
<dbReference type="EC" id="3.5.2.6" evidence="6"/>
<dbReference type="Pfam" id="PF07522">
    <property type="entry name" value="DRMBL"/>
    <property type="match status" value="1"/>
</dbReference>
<dbReference type="GeneTree" id="ENSGT00940000158175"/>
<evidence type="ECO:0000256" key="5">
    <source>
        <dbReference type="ARBA" id="ARBA00010304"/>
    </source>
</evidence>
<dbReference type="GO" id="GO:0006303">
    <property type="term" value="P:double-strand break repair via nonhomologous end joining"/>
    <property type="evidence" value="ECO:0000318"/>
    <property type="project" value="GO_Central"/>
</dbReference>
<dbReference type="GO" id="GO:0000781">
    <property type="term" value="C:chromosome, telomeric region"/>
    <property type="evidence" value="ECO:0000318"/>
    <property type="project" value="GO_Central"/>
</dbReference>
<keyword evidence="9" id="KW-1017">Isopeptide bond</keyword>
<dbReference type="STRING" id="7918.ENSLOCP00000013166"/>
<name>W5MXQ7_LEPOC</name>
<dbReference type="SUPFAM" id="SSF56281">
    <property type="entry name" value="Metallo-hydrolase/oxidoreductase"/>
    <property type="match status" value="1"/>
</dbReference>
<evidence type="ECO:0000256" key="12">
    <source>
        <dbReference type="ARBA" id="ARBA00022801"/>
    </source>
</evidence>
<comment type="subcellular location">
    <subcellularLocation>
        <location evidence="4">Chromosome</location>
        <location evidence="4">Telomere</location>
    </subcellularLocation>
    <subcellularLocation>
        <location evidence="3">Cytoplasm</location>
        <location evidence="3">Cytoskeleton</location>
        <location evidence="3">Microtubule organizing center</location>
        <location evidence="3">Centrosome</location>
    </subcellularLocation>
    <subcellularLocation>
        <location evidence="2">Nucleus</location>
    </subcellularLocation>
</comment>
<dbReference type="GO" id="GO:0035312">
    <property type="term" value="F:5'-3' DNA exonuclease activity"/>
    <property type="evidence" value="ECO:0000318"/>
    <property type="project" value="GO_Central"/>
</dbReference>
<evidence type="ECO:0000256" key="18">
    <source>
        <dbReference type="ARBA" id="ARBA00023242"/>
    </source>
</evidence>